<protein>
    <submittedName>
        <fullName evidence="8">G_PROTEIN_RECEP_F1_2 domain-containing protein</fullName>
    </submittedName>
</protein>
<evidence type="ECO:0000256" key="3">
    <source>
        <dbReference type="ARBA" id="ARBA00022692"/>
    </source>
</evidence>
<evidence type="ECO:0000256" key="2">
    <source>
        <dbReference type="ARBA" id="ARBA00006860"/>
    </source>
</evidence>
<feature type="transmembrane region" description="Helical" evidence="6">
    <location>
        <begin position="20"/>
        <end position="43"/>
    </location>
</feature>
<feature type="transmembrane region" description="Helical" evidence="6">
    <location>
        <begin position="108"/>
        <end position="134"/>
    </location>
</feature>
<keyword evidence="3 6" id="KW-0812">Transmembrane</keyword>
<dbReference type="InterPro" id="IPR002184">
    <property type="entry name" value="7TM_GPCR_serpentine_rcpt_Srb"/>
</dbReference>
<dbReference type="OMA" id="PYKECAY"/>
<feature type="transmembrane region" description="Helical" evidence="6">
    <location>
        <begin position="155"/>
        <end position="181"/>
    </location>
</feature>
<feature type="transmembrane region" description="Helical" evidence="6">
    <location>
        <begin position="196"/>
        <end position="214"/>
    </location>
</feature>
<dbReference type="Pfam" id="PF10292">
    <property type="entry name" value="7TM_GPCR_Srab"/>
    <property type="match status" value="1"/>
</dbReference>
<feature type="transmembrane region" description="Helical" evidence="6">
    <location>
        <begin position="64"/>
        <end position="83"/>
    </location>
</feature>
<dbReference type="AlphaFoldDB" id="A0A7I5EBR6"/>
<organism evidence="7 8">
    <name type="scientific">Haemonchus contortus</name>
    <name type="common">Barber pole worm</name>
    <dbReference type="NCBI Taxonomy" id="6289"/>
    <lineage>
        <taxon>Eukaryota</taxon>
        <taxon>Metazoa</taxon>
        <taxon>Ecdysozoa</taxon>
        <taxon>Nematoda</taxon>
        <taxon>Chromadorea</taxon>
        <taxon>Rhabditida</taxon>
        <taxon>Rhabditina</taxon>
        <taxon>Rhabditomorpha</taxon>
        <taxon>Strongyloidea</taxon>
        <taxon>Trichostrongylidae</taxon>
        <taxon>Haemonchus</taxon>
    </lineage>
</organism>
<dbReference type="InterPro" id="IPR019408">
    <property type="entry name" value="7TM_GPCR_serpentine_rcpt_Srab"/>
</dbReference>
<dbReference type="PANTHER" id="PTHR31216:SF11">
    <property type="entry name" value="SERPENTINE RECEPTOR CLASS BETA-16-RELATED"/>
    <property type="match status" value="1"/>
</dbReference>
<evidence type="ECO:0000313" key="7">
    <source>
        <dbReference type="Proteomes" id="UP000025227"/>
    </source>
</evidence>
<keyword evidence="5 6" id="KW-0472">Membrane</keyword>
<dbReference type="PANTHER" id="PTHR31216">
    <property type="entry name" value="SERPENTINE RECEPTOR CLASS BETA-1-RELATED-RELATED"/>
    <property type="match status" value="1"/>
</dbReference>
<dbReference type="GO" id="GO:0016020">
    <property type="term" value="C:membrane"/>
    <property type="evidence" value="ECO:0007669"/>
    <property type="project" value="UniProtKB-SubCell"/>
</dbReference>
<dbReference type="Proteomes" id="UP000025227">
    <property type="component" value="Unplaced"/>
</dbReference>
<dbReference type="GO" id="GO:0004888">
    <property type="term" value="F:transmembrane signaling receptor activity"/>
    <property type="evidence" value="ECO:0007669"/>
    <property type="project" value="InterPro"/>
</dbReference>
<evidence type="ECO:0000256" key="6">
    <source>
        <dbReference type="SAM" id="Phobius"/>
    </source>
</evidence>
<comment type="subcellular location">
    <subcellularLocation>
        <location evidence="1">Membrane</location>
        <topology evidence="1">Multi-pass membrane protein</topology>
    </subcellularLocation>
</comment>
<sequence>VYQLTLSFFVENPCHLFLPRVFYIATHTVIVYSNLCMQNMQLVMIIERIVATVWVDTYEKQRRALGAVLVTILLLLTIFETAGDYRDIIAHVLTTNSLMVTNSKAVKVTAAFAVVFLVCCMSLVIILSLYCFNLHRRRRRTLTSRYQTSENISTSAMLCVILTIQLTTFAIYAFCMAYLRLTKFRSPMYDPYKECAYMVPLCTLLLPLATIVFIERARKKRLQGIKSMVMMKASGPEGWFNYASQLRQQWQ</sequence>
<name>A0A7I5EBR6_HAECO</name>
<dbReference type="WBParaSite" id="HCON_00131000-00001">
    <property type="protein sequence ID" value="HCON_00131000-00001"/>
    <property type="gene ID" value="HCON_00131000"/>
</dbReference>
<dbReference type="GO" id="GO:0007606">
    <property type="term" value="P:sensory perception of chemical stimulus"/>
    <property type="evidence" value="ECO:0007669"/>
    <property type="project" value="InterPro"/>
</dbReference>
<proteinExistence type="inferred from homology"/>
<keyword evidence="4 6" id="KW-1133">Transmembrane helix</keyword>
<evidence type="ECO:0000256" key="5">
    <source>
        <dbReference type="ARBA" id="ARBA00023136"/>
    </source>
</evidence>
<keyword evidence="7" id="KW-1185">Reference proteome</keyword>
<evidence type="ECO:0000313" key="8">
    <source>
        <dbReference type="WBParaSite" id="HCON_00131000-00001"/>
    </source>
</evidence>
<reference evidence="8" key="1">
    <citation type="submission" date="2020-12" db="UniProtKB">
        <authorList>
            <consortium name="WormBaseParasite"/>
        </authorList>
    </citation>
    <scope>IDENTIFICATION</scope>
    <source>
        <strain evidence="8">MHco3</strain>
    </source>
</reference>
<comment type="similarity">
    <text evidence="2">Belongs to the nematode receptor-like protein srb family.</text>
</comment>
<accession>A0A7I5EBR6</accession>
<dbReference type="OrthoDB" id="5875471at2759"/>
<evidence type="ECO:0000256" key="4">
    <source>
        <dbReference type="ARBA" id="ARBA00022989"/>
    </source>
</evidence>
<evidence type="ECO:0000256" key="1">
    <source>
        <dbReference type="ARBA" id="ARBA00004141"/>
    </source>
</evidence>